<feature type="region of interest" description="Disordered" evidence="2">
    <location>
        <begin position="38"/>
        <end position="85"/>
    </location>
</feature>
<gene>
    <name evidence="4" type="ORF">LPPLD21_02230</name>
</gene>
<comment type="caution">
    <text evidence="4">The sequence shown here is derived from an EMBL/GenBank/DDBJ whole genome shotgun (WGS) entry which is preliminary data.</text>
</comment>
<dbReference type="RefSeq" id="WP_225366496.1">
    <property type="nucleotide sequence ID" value="NZ_AVAI01000001.1"/>
</dbReference>
<keyword evidence="5" id="KW-1185">Reference proteome</keyword>
<evidence type="ECO:0000259" key="3">
    <source>
        <dbReference type="Pfam" id="PF13007"/>
    </source>
</evidence>
<dbReference type="EMBL" id="BDOR01000013">
    <property type="protein sequence ID" value="GBF02680.1"/>
    <property type="molecule type" value="Genomic_DNA"/>
</dbReference>
<evidence type="ECO:0000313" key="5">
    <source>
        <dbReference type="Proteomes" id="UP000236162"/>
    </source>
</evidence>
<feature type="coiled-coil region" evidence="1">
    <location>
        <begin position="3"/>
        <end position="30"/>
    </location>
</feature>
<dbReference type="InterPro" id="IPR024463">
    <property type="entry name" value="Transposase_TnpC_homeodom"/>
</dbReference>
<dbReference type="Pfam" id="PF13007">
    <property type="entry name" value="LZ_Tnp_IS66"/>
    <property type="match status" value="1"/>
</dbReference>
<reference evidence="4 5" key="1">
    <citation type="submission" date="2017-04" db="EMBL/GenBank/DDBJ databases">
        <title>In vitro and in silico characterization of Lactobacillus paraplantarum D2-1, a starter culture for soymilk fermentation.</title>
        <authorList>
            <person name="Endo A."/>
            <person name="Sasaki F."/>
            <person name="Maeno S."/>
            <person name="Kanesaki Y."/>
            <person name="Kubota E."/>
            <person name="Torres G.A."/>
            <person name="Tomita S."/>
            <person name="Nakagawa J."/>
        </authorList>
    </citation>
    <scope>NUCLEOTIDE SEQUENCE [LARGE SCALE GENOMIC DNA]</scope>
    <source>
        <strain evidence="4 5">D2-1</strain>
    </source>
</reference>
<evidence type="ECO:0000256" key="2">
    <source>
        <dbReference type="SAM" id="MobiDB-lite"/>
    </source>
</evidence>
<keyword evidence="1" id="KW-0175">Coiled coil</keyword>
<organism evidence="4 5">
    <name type="scientific">Lactiplantibacillus paraplantarum</name>
    <dbReference type="NCBI Taxonomy" id="60520"/>
    <lineage>
        <taxon>Bacteria</taxon>
        <taxon>Bacillati</taxon>
        <taxon>Bacillota</taxon>
        <taxon>Bacilli</taxon>
        <taxon>Lactobacillales</taxon>
        <taxon>Lactobacillaceae</taxon>
        <taxon>Lactiplantibacillus</taxon>
    </lineage>
</organism>
<feature type="domain" description="Transposase TnpC homeodomain" evidence="3">
    <location>
        <begin position="20"/>
        <end position="91"/>
    </location>
</feature>
<sequence>MAESEKDQRIHELEAEIATLKEQLAYLTRKIYASKSETIDPNQTSLFDKEDRVFTEPEQTGDQSSAASNQVQPKKSKKKTRQEKIDAKVPVRVTIIEPADGKCPAGHSGITPIGKNMCEKNCMSFQRTHIWKRSTNKLISVNSVLRIQQHLACGSRWCHRPCFRIVWLLSP</sequence>
<dbReference type="Proteomes" id="UP000236162">
    <property type="component" value="Unassembled WGS sequence"/>
</dbReference>
<feature type="compositionally biased region" description="Polar residues" evidence="2">
    <location>
        <begin position="57"/>
        <end position="73"/>
    </location>
</feature>
<evidence type="ECO:0000256" key="1">
    <source>
        <dbReference type="SAM" id="Coils"/>
    </source>
</evidence>
<name>A0ABQ0NC87_9LACO</name>
<protein>
    <submittedName>
        <fullName evidence="4">Transposase</fullName>
    </submittedName>
</protein>
<accession>A0ABQ0NC87</accession>
<proteinExistence type="predicted"/>
<evidence type="ECO:0000313" key="4">
    <source>
        <dbReference type="EMBL" id="GBF02680.1"/>
    </source>
</evidence>